<dbReference type="AlphaFoldDB" id="A0AAD4SVK4"/>
<dbReference type="Gene3D" id="3.30.559.10">
    <property type="entry name" value="Chloramphenicol acetyltransferase-like domain"/>
    <property type="match status" value="2"/>
</dbReference>
<dbReference type="PANTHER" id="PTHR31623:SF17">
    <property type="entry name" value="F21J9.9"/>
    <property type="match status" value="1"/>
</dbReference>
<dbReference type="Pfam" id="PF02458">
    <property type="entry name" value="Transferase"/>
    <property type="match status" value="1"/>
</dbReference>
<accession>A0AAD4SVK4</accession>
<sequence length="426" mass="48104">MEVDFISKETIKPSIQTPQHLKTFKLSSLDQFRPSHYIPLILFYTPDSVDQIDKDHLKKSFSETLTRFYPLAGRIKDKNTWVDCTDEGVDYIEARIHGKISDFTMTSNLLHKLVPVHTNSPTEVPAIVQVNLFDCGGAAITVCISHKIGDTSTYTTFIDGWAATARGVAADKLVCPTFDSQTLFPVDMATDFTGYGSSDEEENENLVTKRLVFHESKVTALRQRIAETQTTLKYPTRVEAVSALIWKSAMEAGSLPPNDQKPEPVSWLRIIMNLRKKMDPPLGDSSFGNIFTPATAKSTITCGGVELEELVGRVRSAVKKIDCGYIKKMQDGEDFDFDSDFEDDHDEDNDYWLMSWCNFPLYEIDFGFGKPNWITTDAMEVLDGNDIYLMDTRIGKGVEAWIKLEEKNMAKFLNNLDILEFASIFD</sequence>
<comment type="caution">
    <text evidence="4">The sequence shown here is derived from an EMBL/GenBank/DDBJ whole genome shotgun (WGS) entry which is preliminary data.</text>
</comment>
<comment type="similarity">
    <text evidence="1">Belongs to the plant acyltransferase family.</text>
</comment>
<evidence type="ECO:0000256" key="3">
    <source>
        <dbReference type="ARBA" id="ARBA00023315"/>
    </source>
</evidence>
<keyword evidence="5" id="KW-1185">Reference proteome</keyword>
<evidence type="ECO:0000313" key="5">
    <source>
        <dbReference type="Proteomes" id="UP001202328"/>
    </source>
</evidence>
<evidence type="ECO:0000256" key="1">
    <source>
        <dbReference type="ARBA" id="ARBA00009861"/>
    </source>
</evidence>
<dbReference type="EMBL" id="JAJJMB010008687">
    <property type="protein sequence ID" value="KAI3921418.1"/>
    <property type="molecule type" value="Genomic_DNA"/>
</dbReference>
<reference evidence="4" key="1">
    <citation type="submission" date="2022-04" db="EMBL/GenBank/DDBJ databases">
        <title>A functionally conserved STORR gene fusion in Papaver species that diverged 16.8 million years ago.</title>
        <authorList>
            <person name="Catania T."/>
        </authorList>
    </citation>
    <scope>NUCLEOTIDE SEQUENCE</scope>
    <source>
        <strain evidence="4">S-188037</strain>
    </source>
</reference>
<protein>
    <submittedName>
        <fullName evidence="4">Uncharacterized protein</fullName>
    </submittedName>
</protein>
<dbReference type="Proteomes" id="UP001202328">
    <property type="component" value="Unassembled WGS sequence"/>
</dbReference>
<evidence type="ECO:0000313" key="4">
    <source>
        <dbReference type="EMBL" id="KAI3921418.1"/>
    </source>
</evidence>
<dbReference type="InterPro" id="IPR023213">
    <property type="entry name" value="CAT-like_dom_sf"/>
</dbReference>
<keyword evidence="3" id="KW-0012">Acyltransferase</keyword>
<gene>
    <name evidence="4" type="ORF">MKW98_013352</name>
</gene>
<dbReference type="PANTHER" id="PTHR31623">
    <property type="entry name" value="F21J9.9"/>
    <property type="match status" value="1"/>
</dbReference>
<organism evidence="4 5">
    <name type="scientific">Papaver atlanticum</name>
    <dbReference type="NCBI Taxonomy" id="357466"/>
    <lineage>
        <taxon>Eukaryota</taxon>
        <taxon>Viridiplantae</taxon>
        <taxon>Streptophyta</taxon>
        <taxon>Embryophyta</taxon>
        <taxon>Tracheophyta</taxon>
        <taxon>Spermatophyta</taxon>
        <taxon>Magnoliopsida</taxon>
        <taxon>Ranunculales</taxon>
        <taxon>Papaveraceae</taxon>
        <taxon>Papaveroideae</taxon>
        <taxon>Papaver</taxon>
    </lineage>
</organism>
<keyword evidence="2" id="KW-0808">Transferase</keyword>
<evidence type="ECO:0000256" key="2">
    <source>
        <dbReference type="ARBA" id="ARBA00022679"/>
    </source>
</evidence>
<dbReference type="GO" id="GO:0016746">
    <property type="term" value="F:acyltransferase activity"/>
    <property type="evidence" value="ECO:0007669"/>
    <property type="project" value="UniProtKB-KW"/>
</dbReference>
<name>A0AAD4SVK4_9MAGN</name>
<proteinExistence type="inferred from homology"/>